<proteinExistence type="predicted"/>
<name>A0ABW8D7U5_9GAMM</name>
<sequence length="460" mass="51356">MKKWIGLFSLVVIVLIAYYIMGAMARTTFTQNIDSFPKSSVINLHLDQYQQGWFSSKARLDVKMHIPAQKITDQSGVVKMDTPLDMDISIPLRIKHGPFIKTDNGFRFGLAEIATRPDTHYKALINYLRETVIKYSLPSLDFKGTDGAPDGAVQINWEGLNTELRVSSNLDKINANLDVYGLNGSASTADFNFGKLEYDVQLWRHQEWLWLGQSHLGLAAVTINAPDSENFNLQGLDLRFNSDVTDNKMGIDCKLSLEKLIVDNQNYGPGVFKLSIKNLDPNVMAKLNQQEANMVENNVDPNLAMLAIATELPNLLTKGPVIELSEMNLILPEGQINGNFKIWLPENEAKNSSQVMQKVRGEGHFKAPVRLVKSLVTASIKSDLVKKAQQQQQPASVTNPMDTFPAPAAVSPEVEAEKQAEQLLTDLTHKGYLKREGDNYIVDFTLENQKIQINGKSLNI</sequence>
<evidence type="ECO:0000313" key="2">
    <source>
        <dbReference type="Proteomes" id="UP001615550"/>
    </source>
</evidence>
<dbReference type="InterPro" id="IPR010352">
    <property type="entry name" value="DUF945"/>
</dbReference>
<protein>
    <submittedName>
        <fullName evidence="1">YdgA family protein</fullName>
    </submittedName>
</protein>
<accession>A0ABW8D7U5</accession>
<gene>
    <name evidence="1" type="ORF">ACD661_06815</name>
</gene>
<keyword evidence="2" id="KW-1185">Reference proteome</keyword>
<dbReference type="Pfam" id="PF06097">
    <property type="entry name" value="DUF945"/>
    <property type="match status" value="1"/>
</dbReference>
<reference evidence="1 2" key="1">
    <citation type="submission" date="2024-08" db="EMBL/GenBank/DDBJ databases">
        <title>Draft Genome Sequence of Legionella lytica strain DSB2004, Isolated From a Fire Sprinkler System.</title>
        <authorList>
            <person name="Everhart A.D."/>
            <person name="Kidane D.T."/>
            <person name="Farone A.L."/>
            <person name="Farone M.B."/>
        </authorList>
    </citation>
    <scope>NUCLEOTIDE SEQUENCE [LARGE SCALE GENOMIC DNA]</scope>
    <source>
        <strain evidence="1 2">DSB2004</strain>
    </source>
</reference>
<organism evidence="1 2">
    <name type="scientific">Legionella lytica</name>
    <dbReference type="NCBI Taxonomy" id="96232"/>
    <lineage>
        <taxon>Bacteria</taxon>
        <taxon>Pseudomonadati</taxon>
        <taxon>Pseudomonadota</taxon>
        <taxon>Gammaproteobacteria</taxon>
        <taxon>Legionellales</taxon>
        <taxon>Legionellaceae</taxon>
        <taxon>Legionella</taxon>
    </lineage>
</organism>
<dbReference type="Proteomes" id="UP001615550">
    <property type="component" value="Unassembled WGS sequence"/>
</dbReference>
<evidence type="ECO:0000313" key="1">
    <source>
        <dbReference type="EMBL" id="MFJ1268262.1"/>
    </source>
</evidence>
<dbReference type="EMBL" id="JBGORX010000001">
    <property type="protein sequence ID" value="MFJ1268262.1"/>
    <property type="molecule type" value="Genomic_DNA"/>
</dbReference>
<comment type="caution">
    <text evidence="1">The sequence shown here is derived from an EMBL/GenBank/DDBJ whole genome shotgun (WGS) entry which is preliminary data.</text>
</comment>
<dbReference type="RefSeq" id="WP_400187075.1">
    <property type="nucleotide sequence ID" value="NZ_JBGORX010000001.1"/>
</dbReference>